<proteinExistence type="predicted"/>
<dbReference type="AlphaFoldDB" id="K1YGV3"/>
<organism evidence="1">
    <name type="scientific">uncultured bacterium</name>
    <name type="common">gcode 4</name>
    <dbReference type="NCBI Taxonomy" id="1234023"/>
    <lineage>
        <taxon>Bacteria</taxon>
        <taxon>environmental samples</taxon>
    </lineage>
</organism>
<evidence type="ECO:0000313" key="1">
    <source>
        <dbReference type="EMBL" id="EKD24569.1"/>
    </source>
</evidence>
<dbReference type="SUPFAM" id="SSF49899">
    <property type="entry name" value="Concanavalin A-like lectins/glucanases"/>
    <property type="match status" value="1"/>
</dbReference>
<sequence>MTNPVSTSFSLTPTAGNLIVGKFNPINPDYYLSGLIDELWIYNQALSSLEVQQLYQNWLVGGACDATILTITGSATTGGTITPTTAHVISGGNQTFVITANTGYQVADVLVDGSSVGAVTGYTFTNVITGHTISANFADITKPVLTLNDSSSITLEFGATYVDAGASALDN</sequence>
<gene>
    <name evidence="1" type="ORF">ACD_80C00201G0001</name>
</gene>
<feature type="non-terminal residue" evidence="1">
    <location>
        <position position="171"/>
    </location>
</feature>
<dbReference type="EMBL" id="AMFJ01036208">
    <property type="protein sequence ID" value="EKD24569.1"/>
    <property type="molecule type" value="Genomic_DNA"/>
</dbReference>
<dbReference type="Gene3D" id="2.60.120.200">
    <property type="match status" value="1"/>
</dbReference>
<name>K1YGV3_9BACT</name>
<reference evidence="1" key="1">
    <citation type="journal article" date="2012" name="Science">
        <title>Fermentation, hydrogen, and sulfur metabolism in multiple uncultivated bacterial phyla.</title>
        <authorList>
            <person name="Wrighton K.C."/>
            <person name="Thomas B.C."/>
            <person name="Sharon I."/>
            <person name="Miller C.S."/>
            <person name="Castelle C.J."/>
            <person name="VerBerkmoes N.C."/>
            <person name="Wilkins M.J."/>
            <person name="Hettich R.L."/>
            <person name="Lipton M.S."/>
            <person name="Williams K.H."/>
            <person name="Long P.E."/>
            <person name="Banfield J.F."/>
        </authorList>
    </citation>
    <scope>NUCLEOTIDE SEQUENCE [LARGE SCALE GENOMIC DNA]</scope>
</reference>
<comment type="caution">
    <text evidence="1">The sequence shown here is derived from an EMBL/GenBank/DDBJ whole genome shotgun (WGS) entry which is preliminary data.</text>
</comment>
<accession>K1YGV3</accession>
<protein>
    <submittedName>
        <fullName evidence="1">Uncharacterized protein</fullName>
    </submittedName>
</protein>
<dbReference type="InterPro" id="IPR013320">
    <property type="entry name" value="ConA-like_dom_sf"/>
</dbReference>